<evidence type="ECO:0000256" key="2">
    <source>
        <dbReference type="ARBA" id="ARBA00004818"/>
    </source>
</evidence>
<organism evidence="5 6">
    <name type="scientific">Cerasicoccus arenae</name>
    <dbReference type="NCBI Taxonomy" id="424488"/>
    <lineage>
        <taxon>Bacteria</taxon>
        <taxon>Pseudomonadati</taxon>
        <taxon>Verrucomicrobiota</taxon>
        <taxon>Opitutia</taxon>
        <taxon>Puniceicoccales</taxon>
        <taxon>Cerasicoccaceae</taxon>
        <taxon>Cerasicoccus</taxon>
    </lineage>
</organism>
<evidence type="ECO:0000313" key="5">
    <source>
        <dbReference type="EMBL" id="GHB90706.1"/>
    </source>
</evidence>
<dbReference type="AlphaFoldDB" id="A0A8J3DGP1"/>
<dbReference type="InterPro" id="IPR041492">
    <property type="entry name" value="HAD_2"/>
</dbReference>
<dbReference type="InterPro" id="IPR050155">
    <property type="entry name" value="HAD-like_hydrolase_sf"/>
</dbReference>
<dbReference type="Proteomes" id="UP000642829">
    <property type="component" value="Unassembled WGS sequence"/>
</dbReference>
<proteinExistence type="inferred from homology"/>
<dbReference type="EMBL" id="BMXG01000001">
    <property type="protein sequence ID" value="GHB90706.1"/>
    <property type="molecule type" value="Genomic_DNA"/>
</dbReference>
<gene>
    <name evidence="5" type="ORF">GCM10007047_01890</name>
</gene>
<name>A0A8J3DGP1_9BACT</name>
<evidence type="ECO:0000256" key="1">
    <source>
        <dbReference type="ARBA" id="ARBA00000830"/>
    </source>
</evidence>
<comment type="pathway">
    <text evidence="2">Organic acid metabolism; glycolate biosynthesis; glycolate from 2-phosphoglycolate: step 1/1.</text>
</comment>
<dbReference type="GO" id="GO:0005829">
    <property type="term" value="C:cytosol"/>
    <property type="evidence" value="ECO:0007669"/>
    <property type="project" value="TreeGrafter"/>
</dbReference>
<dbReference type="Pfam" id="PF13419">
    <property type="entry name" value="HAD_2"/>
    <property type="match status" value="1"/>
</dbReference>
<evidence type="ECO:0000256" key="3">
    <source>
        <dbReference type="ARBA" id="ARBA00006171"/>
    </source>
</evidence>
<dbReference type="SUPFAM" id="SSF56784">
    <property type="entry name" value="HAD-like"/>
    <property type="match status" value="1"/>
</dbReference>
<reference evidence="5" key="1">
    <citation type="journal article" date="2014" name="Int. J. Syst. Evol. Microbiol.">
        <title>Complete genome sequence of Corynebacterium casei LMG S-19264T (=DSM 44701T), isolated from a smear-ripened cheese.</title>
        <authorList>
            <consortium name="US DOE Joint Genome Institute (JGI-PGF)"/>
            <person name="Walter F."/>
            <person name="Albersmeier A."/>
            <person name="Kalinowski J."/>
            <person name="Ruckert C."/>
        </authorList>
    </citation>
    <scope>NUCLEOTIDE SEQUENCE</scope>
    <source>
        <strain evidence="5">KCTC 12870</strain>
    </source>
</reference>
<dbReference type="InterPro" id="IPR036412">
    <property type="entry name" value="HAD-like_sf"/>
</dbReference>
<dbReference type="SFLD" id="SFLDS00003">
    <property type="entry name" value="Haloacid_Dehalogenase"/>
    <property type="match status" value="1"/>
</dbReference>
<protein>
    <recommendedName>
        <fullName evidence="4">phosphoglycolate phosphatase</fullName>
        <ecNumber evidence="4">3.1.3.18</ecNumber>
    </recommendedName>
</protein>
<dbReference type="RefSeq" id="WP_189510929.1">
    <property type="nucleotide sequence ID" value="NZ_BMXG01000001.1"/>
</dbReference>
<reference evidence="5" key="2">
    <citation type="submission" date="2020-09" db="EMBL/GenBank/DDBJ databases">
        <authorList>
            <person name="Sun Q."/>
            <person name="Kim S."/>
        </authorList>
    </citation>
    <scope>NUCLEOTIDE SEQUENCE</scope>
    <source>
        <strain evidence="5">KCTC 12870</strain>
    </source>
</reference>
<comment type="caution">
    <text evidence="5">The sequence shown here is derived from an EMBL/GenBank/DDBJ whole genome shotgun (WGS) entry which is preliminary data.</text>
</comment>
<dbReference type="GO" id="GO:0008967">
    <property type="term" value="F:phosphoglycolate phosphatase activity"/>
    <property type="evidence" value="ECO:0007669"/>
    <property type="project" value="UniProtKB-EC"/>
</dbReference>
<dbReference type="EC" id="3.1.3.18" evidence="4"/>
<sequence length="217" mass="24664">MPYKHVIWDWNGTLMDDGWLCVEIMNSLLARRGLETVEMDFYRANFQFPVQRYYDTLGFDSEQDPFSVISHEFIDAYELRRTECQLYPGVVDALARWHEAGVEQVILSAYRQPKLIEIVAHYGLSDYFDRLIGLDNIYAEGKTGNAQLHAASIPHEPHELLLIGDTVHDFEVAEAIGADCLLIAHGHNDVDRLRMTGSPVVESLAEIIERIDATRAG</sequence>
<dbReference type="PANTHER" id="PTHR43434:SF1">
    <property type="entry name" value="PHOSPHOGLYCOLATE PHOSPHATASE"/>
    <property type="match status" value="1"/>
</dbReference>
<dbReference type="GO" id="GO:0006281">
    <property type="term" value="P:DNA repair"/>
    <property type="evidence" value="ECO:0007669"/>
    <property type="project" value="TreeGrafter"/>
</dbReference>
<dbReference type="InterPro" id="IPR023214">
    <property type="entry name" value="HAD_sf"/>
</dbReference>
<dbReference type="Gene3D" id="3.40.50.1000">
    <property type="entry name" value="HAD superfamily/HAD-like"/>
    <property type="match status" value="1"/>
</dbReference>
<dbReference type="InterPro" id="IPR023198">
    <property type="entry name" value="PGP-like_dom2"/>
</dbReference>
<evidence type="ECO:0000313" key="6">
    <source>
        <dbReference type="Proteomes" id="UP000642829"/>
    </source>
</evidence>
<dbReference type="SFLD" id="SFLDG01129">
    <property type="entry name" value="C1.5:_HAD__Beta-PGM__Phosphata"/>
    <property type="match status" value="1"/>
</dbReference>
<dbReference type="Gene3D" id="1.10.150.240">
    <property type="entry name" value="Putative phosphatase, domain 2"/>
    <property type="match status" value="1"/>
</dbReference>
<dbReference type="PANTHER" id="PTHR43434">
    <property type="entry name" value="PHOSPHOGLYCOLATE PHOSPHATASE"/>
    <property type="match status" value="1"/>
</dbReference>
<comment type="catalytic activity">
    <reaction evidence="1">
        <text>2-phosphoglycolate + H2O = glycolate + phosphate</text>
        <dbReference type="Rhea" id="RHEA:14369"/>
        <dbReference type="ChEBI" id="CHEBI:15377"/>
        <dbReference type="ChEBI" id="CHEBI:29805"/>
        <dbReference type="ChEBI" id="CHEBI:43474"/>
        <dbReference type="ChEBI" id="CHEBI:58033"/>
        <dbReference type="EC" id="3.1.3.18"/>
    </reaction>
</comment>
<keyword evidence="6" id="KW-1185">Reference proteome</keyword>
<accession>A0A8J3DGP1</accession>
<comment type="similarity">
    <text evidence="3">Belongs to the HAD-like hydrolase superfamily. CbbY/CbbZ/Gph/YieH family.</text>
</comment>
<evidence type="ECO:0000256" key="4">
    <source>
        <dbReference type="ARBA" id="ARBA00013078"/>
    </source>
</evidence>